<reference evidence="11 12" key="1">
    <citation type="journal article" date="2013" name="BMC Genomics">
        <title>The miniature genome of a carnivorous plant Genlisea aurea contains a low number of genes and short non-coding sequences.</title>
        <authorList>
            <person name="Leushkin E.V."/>
            <person name="Sutormin R.A."/>
            <person name="Nabieva E.R."/>
            <person name="Penin A.A."/>
            <person name="Kondrashov A.S."/>
            <person name="Logacheva M.D."/>
        </authorList>
    </citation>
    <scope>NUCLEOTIDE SEQUENCE [LARGE SCALE GENOMIC DNA]</scope>
</reference>
<dbReference type="EMBL" id="AUSU01005974">
    <property type="protein sequence ID" value="EPS62688.1"/>
    <property type="molecule type" value="Genomic_DNA"/>
</dbReference>
<keyword evidence="8" id="KW-1133">Transmembrane helix</keyword>
<feature type="non-terminal residue" evidence="11">
    <location>
        <position position="253"/>
    </location>
</feature>
<comment type="pathway">
    <text evidence="3 10">Protein modification; protein glycosylation.</text>
</comment>
<dbReference type="OrthoDB" id="310030at2759"/>
<name>S8DIL7_9LAMI</name>
<evidence type="ECO:0000256" key="4">
    <source>
        <dbReference type="ARBA" id="ARBA00008905"/>
    </source>
</evidence>
<evidence type="ECO:0000256" key="6">
    <source>
        <dbReference type="ARBA" id="ARBA00022729"/>
    </source>
</evidence>
<dbReference type="Pfam" id="PF04597">
    <property type="entry name" value="Ribophorin_I"/>
    <property type="match status" value="1"/>
</dbReference>
<sequence length="253" mass="28183">VPSVIVVLILTTTVSSISAIQILRAERQIDLNSHIVRVYLTLEVENAGEAPASEVLLAFPPAQFDHLAMVKAAVTTVKKKKTSYVPLAVNPAKREAPNDTKFYAVTLLKPLERSESTTLEILYVLTHSLEPFPAEISQSESQMVYYQDSAVILSPYHIKHQATLLKTPSKKIESFTRVEPSRASGSEITYGPFEDRAPFSYSPIISHFENNSPFAFVEELEREIEISHWGSISVTEHYKLANAGAKHKGIFSR</sequence>
<evidence type="ECO:0000256" key="1">
    <source>
        <dbReference type="ARBA" id="ARBA00002791"/>
    </source>
</evidence>
<dbReference type="PANTHER" id="PTHR21049:SF2">
    <property type="entry name" value="DOLICHYL-DIPHOSPHOOLIGOSACCHARIDE--PROTEIN GLYCOSYLTRANSFERASE SUBUNIT 1B"/>
    <property type="match status" value="1"/>
</dbReference>
<evidence type="ECO:0000256" key="3">
    <source>
        <dbReference type="ARBA" id="ARBA00004922"/>
    </source>
</evidence>
<evidence type="ECO:0000256" key="7">
    <source>
        <dbReference type="ARBA" id="ARBA00022824"/>
    </source>
</evidence>
<evidence type="ECO:0000256" key="2">
    <source>
        <dbReference type="ARBA" id="ARBA00004115"/>
    </source>
</evidence>
<keyword evidence="6 10" id="KW-0732">Signal</keyword>
<accession>S8DIL7</accession>
<keyword evidence="7 10" id="KW-0256">Endoplasmic reticulum</keyword>
<dbReference type="GO" id="GO:0018279">
    <property type="term" value="P:protein N-linked glycosylation via asparagine"/>
    <property type="evidence" value="ECO:0007669"/>
    <property type="project" value="TreeGrafter"/>
</dbReference>
<dbReference type="GO" id="GO:0008250">
    <property type="term" value="C:oligosaccharyltransferase complex"/>
    <property type="evidence" value="ECO:0007669"/>
    <property type="project" value="UniProtKB-UniRule"/>
</dbReference>
<evidence type="ECO:0000256" key="5">
    <source>
        <dbReference type="ARBA" id="ARBA00022692"/>
    </source>
</evidence>
<evidence type="ECO:0000256" key="9">
    <source>
        <dbReference type="ARBA" id="ARBA00023136"/>
    </source>
</evidence>
<dbReference type="Proteomes" id="UP000015453">
    <property type="component" value="Unassembled WGS sequence"/>
</dbReference>
<keyword evidence="12" id="KW-1185">Reference proteome</keyword>
<comment type="similarity">
    <text evidence="4 10">Belongs to the OST1 family.</text>
</comment>
<dbReference type="AlphaFoldDB" id="S8DIL7"/>
<keyword evidence="5" id="KW-0812">Transmembrane</keyword>
<feature type="non-terminal residue" evidence="11">
    <location>
        <position position="1"/>
    </location>
</feature>
<organism evidence="11 12">
    <name type="scientific">Genlisea aurea</name>
    <dbReference type="NCBI Taxonomy" id="192259"/>
    <lineage>
        <taxon>Eukaryota</taxon>
        <taxon>Viridiplantae</taxon>
        <taxon>Streptophyta</taxon>
        <taxon>Embryophyta</taxon>
        <taxon>Tracheophyta</taxon>
        <taxon>Spermatophyta</taxon>
        <taxon>Magnoliopsida</taxon>
        <taxon>eudicotyledons</taxon>
        <taxon>Gunneridae</taxon>
        <taxon>Pentapetalae</taxon>
        <taxon>asterids</taxon>
        <taxon>lamiids</taxon>
        <taxon>Lamiales</taxon>
        <taxon>Lentibulariaceae</taxon>
        <taxon>Genlisea</taxon>
    </lineage>
</organism>
<evidence type="ECO:0000256" key="8">
    <source>
        <dbReference type="ARBA" id="ARBA00022989"/>
    </source>
</evidence>
<comment type="subcellular location">
    <subcellularLocation>
        <location evidence="2 10">Endoplasmic reticulum membrane</location>
        <topology evidence="2 10">Single-pass type I membrane protein</topology>
    </subcellularLocation>
</comment>
<evidence type="ECO:0000313" key="11">
    <source>
        <dbReference type="EMBL" id="EPS62688.1"/>
    </source>
</evidence>
<feature type="chain" id="PRO_5005146743" description="Dolichyl-diphosphooligosaccharide--protein glycosyltransferase subunit 1" evidence="10">
    <location>
        <begin position="20"/>
        <end position="253"/>
    </location>
</feature>
<dbReference type="InterPro" id="IPR007676">
    <property type="entry name" value="Ribophorin_I"/>
</dbReference>
<protein>
    <recommendedName>
        <fullName evidence="10">Dolichyl-diphosphooligosaccharide--protein glycosyltransferase subunit 1</fullName>
    </recommendedName>
</protein>
<gene>
    <name evidence="11" type="ORF">M569_12100</name>
</gene>
<proteinExistence type="inferred from homology"/>
<evidence type="ECO:0000256" key="10">
    <source>
        <dbReference type="RuleBase" id="RU361143"/>
    </source>
</evidence>
<comment type="function">
    <text evidence="1 10">Subunit of the oligosaccharyl transferase (OST) complex that catalyzes the initial transfer of a defined glycan (Glc(3)Man(9)GlcNAc(2) in eukaryotes) from the lipid carrier dolichol-pyrophosphate to an asparagine residue within an Asn-X-Ser/Thr consensus motif in nascent polypeptide chains, the first step in protein N-glycosylation. N-glycosylation occurs cotranslationally and the complex associates with the Sec61 complex at the channel-forming translocon complex that mediates protein translocation across the endoplasmic reticulum (ER). All subunits are required for a maximal enzyme activity.</text>
</comment>
<evidence type="ECO:0000313" key="12">
    <source>
        <dbReference type="Proteomes" id="UP000015453"/>
    </source>
</evidence>
<dbReference type="UniPathway" id="UPA00378"/>
<comment type="caution">
    <text evidence="11">The sequence shown here is derived from an EMBL/GenBank/DDBJ whole genome shotgun (WGS) entry which is preliminary data.</text>
</comment>
<feature type="signal peptide" evidence="10">
    <location>
        <begin position="1"/>
        <end position="19"/>
    </location>
</feature>
<keyword evidence="9" id="KW-0472">Membrane</keyword>
<dbReference type="PANTHER" id="PTHR21049">
    <property type="entry name" value="RIBOPHORIN I"/>
    <property type="match status" value="1"/>
</dbReference>
<comment type="subunit">
    <text evidence="10">Component of the oligosaccharyltransferase (OST) complex.</text>
</comment>